<dbReference type="SMART" id="SM00345">
    <property type="entry name" value="HTH_GNTR"/>
    <property type="match status" value="1"/>
</dbReference>
<gene>
    <name evidence="5" type="ORF">DEJ48_24055</name>
</gene>
<dbReference type="PROSITE" id="PS50949">
    <property type="entry name" value="HTH_GNTR"/>
    <property type="match status" value="1"/>
</dbReference>
<dbReference type="InterPro" id="IPR036390">
    <property type="entry name" value="WH_DNA-bd_sf"/>
</dbReference>
<dbReference type="Pfam" id="PF00392">
    <property type="entry name" value="GntR"/>
    <property type="match status" value="1"/>
</dbReference>
<dbReference type="EMBL" id="CP029192">
    <property type="protein sequence ID" value="QES36072.1"/>
    <property type="molecule type" value="Genomic_DNA"/>
</dbReference>
<dbReference type="PANTHER" id="PTHR44846">
    <property type="entry name" value="MANNOSYL-D-GLYCERATE TRANSPORT/METABOLISM SYSTEM REPRESSOR MNGR-RELATED"/>
    <property type="match status" value="1"/>
</dbReference>
<keyword evidence="2" id="KW-0238">DNA-binding</keyword>
<protein>
    <recommendedName>
        <fullName evidence="4">HTH gntR-type domain-containing protein</fullName>
    </recommendedName>
</protein>
<dbReference type="InterPro" id="IPR000524">
    <property type="entry name" value="Tscrpt_reg_HTH_GntR"/>
</dbReference>
<sequence>MPAIRLREVPAPEAVAELLRVTPGDPVVVRRRIIELDGEPCELTETYDPVAIARGTPLAETKKIRGGAVTLLAELGHIGVHVREDVTARMPDGDERTALNLDPAEPVLRLNRVTLDAGDRPIQADMMVMPAHRQQLRYEIMSGDLVPGSKLPSTNQLKERFEASNATIQKALQLLKEEGLVIGRAGAAVTVREHRQRTMRPASYMAPAPPGEPYRWLTEATRHGAAAHSTLLKVAEVRPPADVSAALNLAADETALLRQQILTIDDEPVELVKSYYPLGIARGTAITGKRKIKGGTPSLLAELGYPPRLSVDRVSARVPTQEQFQALRLPSDLPVLRTLRVVHSDDDVPIEVTVMVKAGHLYEMRYEFTPE</sequence>
<evidence type="ECO:0000313" key="5">
    <source>
        <dbReference type="EMBL" id="QES36072.1"/>
    </source>
</evidence>
<dbReference type="SUPFAM" id="SSF46785">
    <property type="entry name" value="Winged helix' DNA-binding domain"/>
    <property type="match status" value="1"/>
</dbReference>
<evidence type="ECO:0000256" key="1">
    <source>
        <dbReference type="ARBA" id="ARBA00023015"/>
    </source>
</evidence>
<dbReference type="InterPro" id="IPR036388">
    <property type="entry name" value="WH-like_DNA-bd_sf"/>
</dbReference>
<organism evidence="5 6">
    <name type="scientific">Streptomyces venezuelae</name>
    <dbReference type="NCBI Taxonomy" id="54571"/>
    <lineage>
        <taxon>Bacteria</taxon>
        <taxon>Bacillati</taxon>
        <taxon>Actinomycetota</taxon>
        <taxon>Actinomycetes</taxon>
        <taxon>Kitasatosporales</taxon>
        <taxon>Streptomycetaceae</taxon>
        <taxon>Streptomyces</taxon>
    </lineage>
</organism>
<dbReference type="PRINTS" id="PR00035">
    <property type="entry name" value="HTHGNTR"/>
</dbReference>
<feature type="domain" description="HTH gntR-type" evidence="4">
    <location>
        <begin position="126"/>
        <end position="194"/>
    </location>
</feature>
<dbReference type="InterPro" id="IPR011663">
    <property type="entry name" value="UTRA"/>
</dbReference>
<dbReference type="Proteomes" id="UP000322927">
    <property type="component" value="Chromosome"/>
</dbReference>
<dbReference type="CDD" id="cd07377">
    <property type="entry name" value="WHTH_GntR"/>
    <property type="match status" value="1"/>
</dbReference>
<dbReference type="GO" id="GO:0045892">
    <property type="term" value="P:negative regulation of DNA-templated transcription"/>
    <property type="evidence" value="ECO:0007669"/>
    <property type="project" value="TreeGrafter"/>
</dbReference>
<dbReference type="GO" id="GO:0003700">
    <property type="term" value="F:DNA-binding transcription factor activity"/>
    <property type="evidence" value="ECO:0007669"/>
    <property type="project" value="InterPro"/>
</dbReference>
<evidence type="ECO:0000259" key="4">
    <source>
        <dbReference type="PROSITE" id="PS50949"/>
    </source>
</evidence>
<dbReference type="AlphaFoldDB" id="A0A5P2C027"/>
<reference evidence="5 6" key="1">
    <citation type="submission" date="2018-05" db="EMBL/GenBank/DDBJ databases">
        <title>Streptomyces venezuelae.</title>
        <authorList>
            <person name="Kim W."/>
            <person name="Lee N."/>
            <person name="Cho B.-K."/>
        </authorList>
    </citation>
    <scope>NUCLEOTIDE SEQUENCE [LARGE SCALE GENOMIC DNA]</scope>
    <source>
        <strain evidence="5 6">ATCC 14584</strain>
    </source>
</reference>
<evidence type="ECO:0000313" key="6">
    <source>
        <dbReference type="Proteomes" id="UP000322927"/>
    </source>
</evidence>
<dbReference type="PANTHER" id="PTHR44846:SF17">
    <property type="entry name" value="GNTR-FAMILY TRANSCRIPTIONAL REGULATOR"/>
    <property type="match status" value="1"/>
</dbReference>
<keyword evidence="1" id="KW-0805">Transcription regulation</keyword>
<dbReference type="OrthoDB" id="3214900at2"/>
<dbReference type="Gene3D" id="3.40.1410.10">
    <property type="entry name" value="Chorismate lyase-like"/>
    <property type="match status" value="2"/>
</dbReference>
<dbReference type="GO" id="GO:0003677">
    <property type="term" value="F:DNA binding"/>
    <property type="evidence" value="ECO:0007669"/>
    <property type="project" value="UniProtKB-KW"/>
</dbReference>
<dbReference type="Gene3D" id="1.10.10.10">
    <property type="entry name" value="Winged helix-like DNA-binding domain superfamily/Winged helix DNA-binding domain"/>
    <property type="match status" value="1"/>
</dbReference>
<proteinExistence type="predicted"/>
<name>A0A5P2C027_STRVZ</name>
<keyword evidence="3" id="KW-0804">Transcription</keyword>
<dbReference type="RefSeq" id="WP_150218192.1">
    <property type="nucleotide sequence ID" value="NZ_CP029192.1"/>
</dbReference>
<dbReference type="InterPro" id="IPR050679">
    <property type="entry name" value="Bact_HTH_transcr_reg"/>
</dbReference>
<accession>A0A5P2C027</accession>
<evidence type="ECO:0000256" key="2">
    <source>
        <dbReference type="ARBA" id="ARBA00023125"/>
    </source>
</evidence>
<dbReference type="SMART" id="SM00866">
    <property type="entry name" value="UTRA"/>
    <property type="match status" value="2"/>
</dbReference>
<dbReference type="InterPro" id="IPR028978">
    <property type="entry name" value="Chorismate_lyase_/UTRA_dom_sf"/>
</dbReference>
<evidence type="ECO:0000256" key="3">
    <source>
        <dbReference type="ARBA" id="ARBA00023163"/>
    </source>
</evidence>
<dbReference type="SUPFAM" id="SSF64288">
    <property type="entry name" value="Chorismate lyase-like"/>
    <property type="match status" value="2"/>
</dbReference>
<dbReference type="Pfam" id="PF07702">
    <property type="entry name" value="UTRA"/>
    <property type="match status" value="2"/>
</dbReference>